<accession>A0A371HVK5</accession>
<name>A0A371HVK5_MUCPR</name>
<dbReference type="AlphaFoldDB" id="A0A371HVK5"/>
<proteinExistence type="predicted"/>
<feature type="region of interest" description="Disordered" evidence="1">
    <location>
        <begin position="95"/>
        <end position="125"/>
    </location>
</feature>
<reference evidence="2" key="1">
    <citation type="submission" date="2018-05" db="EMBL/GenBank/DDBJ databases">
        <title>Draft genome of Mucuna pruriens seed.</title>
        <authorList>
            <person name="Nnadi N.E."/>
            <person name="Vos R."/>
            <person name="Hasami M.H."/>
            <person name="Devisetty U.K."/>
            <person name="Aguiy J.C."/>
        </authorList>
    </citation>
    <scope>NUCLEOTIDE SEQUENCE [LARGE SCALE GENOMIC DNA]</scope>
    <source>
        <strain evidence="2">JCA_2017</strain>
    </source>
</reference>
<sequence length="153" mass="17190">MVNEIGAVDNLRLENQLTELTSLVRQLAVEQHQPSITARVCGICTSMEHPTNMCSTLQETKLDYLESVGAIGGYQHGNLESNHFDQGRVKGRMQLSDSDPPRMRLKGQQAPPFQQQHRMPAQGNSPSLEDLMKQLAASNLEFQQTMSYNNMQF</sequence>
<dbReference type="OrthoDB" id="778454at2759"/>
<comment type="caution">
    <text evidence="2">The sequence shown here is derived from an EMBL/GenBank/DDBJ whole genome shotgun (WGS) entry which is preliminary data.</text>
</comment>
<dbReference type="Proteomes" id="UP000257109">
    <property type="component" value="Unassembled WGS sequence"/>
</dbReference>
<feature type="non-terminal residue" evidence="2">
    <location>
        <position position="1"/>
    </location>
</feature>
<protein>
    <submittedName>
        <fullName evidence="2">Uncharacterized protein</fullName>
    </submittedName>
</protein>
<organism evidence="2 3">
    <name type="scientific">Mucuna pruriens</name>
    <name type="common">Velvet bean</name>
    <name type="synonym">Dolichos pruriens</name>
    <dbReference type="NCBI Taxonomy" id="157652"/>
    <lineage>
        <taxon>Eukaryota</taxon>
        <taxon>Viridiplantae</taxon>
        <taxon>Streptophyta</taxon>
        <taxon>Embryophyta</taxon>
        <taxon>Tracheophyta</taxon>
        <taxon>Spermatophyta</taxon>
        <taxon>Magnoliopsida</taxon>
        <taxon>eudicotyledons</taxon>
        <taxon>Gunneridae</taxon>
        <taxon>Pentapetalae</taxon>
        <taxon>rosids</taxon>
        <taxon>fabids</taxon>
        <taxon>Fabales</taxon>
        <taxon>Fabaceae</taxon>
        <taxon>Papilionoideae</taxon>
        <taxon>50 kb inversion clade</taxon>
        <taxon>NPAAA clade</taxon>
        <taxon>indigoferoid/millettioid clade</taxon>
        <taxon>Phaseoleae</taxon>
        <taxon>Mucuna</taxon>
    </lineage>
</organism>
<keyword evidence="3" id="KW-1185">Reference proteome</keyword>
<feature type="compositionally biased region" description="Polar residues" evidence="1">
    <location>
        <begin position="111"/>
        <end position="125"/>
    </location>
</feature>
<evidence type="ECO:0000313" key="2">
    <source>
        <dbReference type="EMBL" id="RDY06825.1"/>
    </source>
</evidence>
<dbReference type="EMBL" id="QJKJ01001603">
    <property type="protein sequence ID" value="RDY06825.1"/>
    <property type="molecule type" value="Genomic_DNA"/>
</dbReference>
<evidence type="ECO:0000256" key="1">
    <source>
        <dbReference type="SAM" id="MobiDB-lite"/>
    </source>
</evidence>
<gene>
    <name evidence="2" type="ORF">CR513_09127</name>
</gene>
<evidence type="ECO:0000313" key="3">
    <source>
        <dbReference type="Proteomes" id="UP000257109"/>
    </source>
</evidence>